<feature type="compositionally biased region" description="Low complexity" evidence="1">
    <location>
        <begin position="444"/>
        <end position="454"/>
    </location>
</feature>
<evidence type="ECO:0000313" key="3">
    <source>
        <dbReference type="Proteomes" id="UP000295192"/>
    </source>
</evidence>
<feature type="region of interest" description="Disordered" evidence="1">
    <location>
        <begin position="980"/>
        <end position="1038"/>
    </location>
</feature>
<feature type="compositionally biased region" description="Low complexity" evidence="1">
    <location>
        <begin position="1180"/>
        <end position="1204"/>
    </location>
</feature>
<evidence type="ECO:0000313" key="2">
    <source>
        <dbReference type="EMBL" id="TDG42317.1"/>
    </source>
</evidence>
<feature type="region of interest" description="Disordered" evidence="1">
    <location>
        <begin position="216"/>
        <end position="263"/>
    </location>
</feature>
<feature type="compositionally biased region" description="Polar residues" evidence="1">
    <location>
        <begin position="222"/>
        <end position="234"/>
    </location>
</feature>
<name>A0A484B0C8_DRONA</name>
<dbReference type="Proteomes" id="UP000295192">
    <property type="component" value="Unassembled WGS sequence"/>
</dbReference>
<evidence type="ECO:0000256" key="1">
    <source>
        <dbReference type="SAM" id="MobiDB-lite"/>
    </source>
</evidence>
<feature type="region of interest" description="Disordered" evidence="1">
    <location>
        <begin position="1096"/>
        <end position="1252"/>
    </location>
</feature>
<feature type="compositionally biased region" description="Low complexity" evidence="1">
    <location>
        <begin position="1096"/>
        <end position="1123"/>
    </location>
</feature>
<feature type="compositionally biased region" description="Basic and acidic residues" evidence="1">
    <location>
        <begin position="531"/>
        <end position="558"/>
    </location>
</feature>
<feature type="compositionally biased region" description="Basic residues" evidence="1">
    <location>
        <begin position="485"/>
        <end position="526"/>
    </location>
</feature>
<organism evidence="2 3">
    <name type="scientific">Drosophila navojoa</name>
    <name type="common">Fruit fly</name>
    <dbReference type="NCBI Taxonomy" id="7232"/>
    <lineage>
        <taxon>Eukaryota</taxon>
        <taxon>Metazoa</taxon>
        <taxon>Ecdysozoa</taxon>
        <taxon>Arthropoda</taxon>
        <taxon>Hexapoda</taxon>
        <taxon>Insecta</taxon>
        <taxon>Pterygota</taxon>
        <taxon>Neoptera</taxon>
        <taxon>Endopterygota</taxon>
        <taxon>Diptera</taxon>
        <taxon>Brachycera</taxon>
        <taxon>Muscomorpha</taxon>
        <taxon>Ephydroidea</taxon>
        <taxon>Drosophilidae</taxon>
        <taxon>Drosophila</taxon>
    </lineage>
</organism>
<reference evidence="2 3" key="1">
    <citation type="journal article" date="2019" name="J. Hered.">
        <title>An Improved Genome Assembly for Drosophila navojoa, the Basal Species in the mojavensis Cluster.</title>
        <authorList>
            <person name="Vanderlinde T."/>
            <person name="Dupim E.G."/>
            <person name="Nazario-Yepiz N.O."/>
            <person name="Carvalho A.B."/>
        </authorList>
    </citation>
    <scope>NUCLEOTIDE SEQUENCE [LARGE SCALE GENOMIC DNA]</scope>
    <source>
        <strain evidence="2">Navoj_Jal97</strain>
        <tissue evidence="2">Whole organism</tissue>
    </source>
</reference>
<feature type="compositionally biased region" description="Low complexity" evidence="1">
    <location>
        <begin position="418"/>
        <end position="428"/>
    </location>
</feature>
<sequence>MKHKLSGKLQIFLKEMSYLTSEPVPPGFEDEMARAAIIQKQIDNYKGGALIGTEYVVELHENGQVHPDYFCVLCNTCNDSCSIFTHWTSVTHRVNYLKKHFQKAYDKLQQLRRSSSSTSSDMCSAIAKLVQLIEQQCGRSIHHLAVDGDDFRRFRSKICSQVRDHFHFDECTGVDFVDEVRKIVQDMKPTDSLKPKKNLNERKSEASAIALDAISSDDDENFANTAPQQTSQQPKKARKKQEEQMPAYRAANRSPPLGKDLTAIAGNTTPAATVKLPTPKELSLQASHIAQERYKWEKFRCMLELQLKQLRDETETYETNPEKHPDYSEEWKQFWNRRYKQLQEEKKCDPNTYDYKPEWIAYWKGRRVELFNIAVNKIKKELKEKFKLGDEDEESTKELMDRYKIRVNSPKSTTEVPAGTAGAGSTSSGRRKNSYRGSSTRSNSRPIGIDAIIDISDDDQQPPAAPTARTGRRPNYTRSISRSLSPKRGRPGPGRLGRRSRTRSPISSRRRPRSRSRSRSAHRRSRSPFSRGRERSLHSRGRDDYSERGREKSGDYYRQRSGSYSRSSRNFEPIESFRVLDSRVYPEYSHQRQRSTSPTGTVISEKEPEPAEEAEGPLTVVSVLRMLSALEDQLGSLGPKALNLLSKALAMEKIKPNAADDLLLNEDNCVFLETTKEKLKGILIAEVLDDPQKVRVVKKLISNIATIIFQVTSRGVQEVHDHEPKQTDLAKKKEYQLPFDRQLVSSKLASELVLNGMDNLSTDDMNKLVHFFTLLVKTDHSRRQVDRKSGFSFGEVPLRLGLPNYSNDAHEGNHKGGSGGGGGGVGGGGVGSGSGTGTGVGMLDIDICELMKEVEHQLAKETGNDLKAKAATNDTGNNMMESLTDSDLQTLLQNFKFLSNEEQVHLIGHLRKLEKLEPIRVERLRKYVNIAELSSDGESCSDYLSRVVANGRPIGSSSRGGAAGVADDAVEAAVAAAVRRKSMEREQPSSAKVQRRNSPKFLLDDDDDDDYNFDDLVMKANSSNGNKKKTTPMPPIVPAAMSPNALTFKPAASKISLKDTENIIANLMGTLTSNTNQANSAAKQQQQQQLQQQQSQQQQQQQQLHQQLQPMRGIPQQHQQQQLQPPPQQPTQFGNMNGAIGGSSAVVPTGNDSYYNFGHDQLSGGPTYPNMPQQQPPPQQHQQQQQQQQQQQPYNMGNYNAYGPPNGGYGGQMNPWAANGPPQPFNNMPPNFLPQPPQQQPPHYNNIFGRHH</sequence>
<protein>
    <submittedName>
        <fullName evidence="2">Uncharacterized protein</fullName>
    </submittedName>
</protein>
<gene>
    <name evidence="2" type="ORF">AWZ03_011271</name>
</gene>
<dbReference type="PANTHER" id="PTHR23030">
    <property type="entry name" value="PCD6 INTERACTING PROTEIN-RELATED"/>
    <property type="match status" value="1"/>
</dbReference>
<feature type="region of interest" description="Disordered" evidence="1">
    <location>
        <begin position="804"/>
        <end position="833"/>
    </location>
</feature>
<keyword evidence="3" id="KW-1185">Reference proteome</keyword>
<feature type="region of interest" description="Disordered" evidence="1">
    <location>
        <begin position="587"/>
        <end position="615"/>
    </location>
</feature>
<dbReference type="PANTHER" id="PTHR23030:SF42">
    <property type="entry name" value="CHROMOSOME UNDETERMINED SCAFFOLD_90, WHOLE GENOME SHOTGUN SEQUENCE"/>
    <property type="match status" value="1"/>
</dbReference>
<dbReference type="OMA" id="IWCHICN"/>
<dbReference type="AlphaFoldDB" id="A0A484B0C8"/>
<dbReference type="EMBL" id="LSRL02000247">
    <property type="protein sequence ID" value="TDG42317.1"/>
    <property type="molecule type" value="Genomic_DNA"/>
</dbReference>
<comment type="caution">
    <text evidence="2">The sequence shown here is derived from an EMBL/GenBank/DDBJ whole genome shotgun (WGS) entry which is preliminary data.</text>
</comment>
<dbReference type="OrthoDB" id="5877502at2759"/>
<feature type="compositionally biased region" description="Acidic residues" evidence="1">
    <location>
        <begin position="1004"/>
        <end position="1013"/>
    </location>
</feature>
<feature type="compositionally biased region" description="Low complexity" evidence="1">
    <location>
        <begin position="559"/>
        <end position="568"/>
    </location>
</feature>
<proteinExistence type="predicted"/>
<feature type="compositionally biased region" description="Gly residues" evidence="1">
    <location>
        <begin position="815"/>
        <end position="833"/>
    </location>
</feature>
<accession>A0A484B0C8</accession>
<feature type="region of interest" description="Disordered" evidence="1">
    <location>
        <begin position="402"/>
        <end position="568"/>
    </location>
</feature>
<feature type="compositionally biased region" description="Pro residues" evidence="1">
    <location>
        <begin position="1231"/>
        <end position="1240"/>
    </location>
</feature>